<dbReference type="PANTHER" id="PTHR13158:SF5">
    <property type="entry name" value="NAD KINASE 2, MITOCHONDRIAL"/>
    <property type="match status" value="1"/>
</dbReference>
<comment type="similarity">
    <text evidence="1">Belongs to the NAD kinase family.</text>
</comment>
<dbReference type="EMBL" id="CAACVG010002335">
    <property type="protein sequence ID" value="VEN36338.1"/>
    <property type="molecule type" value="Genomic_DNA"/>
</dbReference>
<dbReference type="InterPro" id="IPR017438">
    <property type="entry name" value="ATP-NAD_kinase_N"/>
</dbReference>
<keyword evidence="8" id="KW-1185">Reference proteome</keyword>
<keyword evidence="6" id="KW-0520">NAD</keyword>
<organism evidence="7 8">
    <name type="scientific">Callosobruchus maculatus</name>
    <name type="common">Southern cowpea weevil</name>
    <name type="synonym">Pulse bruchid</name>
    <dbReference type="NCBI Taxonomy" id="64391"/>
    <lineage>
        <taxon>Eukaryota</taxon>
        <taxon>Metazoa</taxon>
        <taxon>Ecdysozoa</taxon>
        <taxon>Arthropoda</taxon>
        <taxon>Hexapoda</taxon>
        <taxon>Insecta</taxon>
        <taxon>Pterygota</taxon>
        <taxon>Neoptera</taxon>
        <taxon>Endopterygota</taxon>
        <taxon>Coleoptera</taxon>
        <taxon>Polyphaga</taxon>
        <taxon>Cucujiformia</taxon>
        <taxon>Chrysomeloidea</taxon>
        <taxon>Chrysomelidae</taxon>
        <taxon>Bruchinae</taxon>
        <taxon>Bruchini</taxon>
        <taxon>Callosobruchus</taxon>
    </lineage>
</organism>
<name>A0A653BL75_CALMS</name>
<dbReference type="Gene3D" id="3.40.50.10330">
    <property type="entry name" value="Probable inorganic polyphosphate/atp-NAD kinase, domain 1"/>
    <property type="match status" value="1"/>
</dbReference>
<evidence type="ECO:0000313" key="7">
    <source>
        <dbReference type="EMBL" id="VEN36338.1"/>
    </source>
</evidence>
<dbReference type="GO" id="GO:0019674">
    <property type="term" value="P:NAD+ metabolic process"/>
    <property type="evidence" value="ECO:0007669"/>
    <property type="project" value="InterPro"/>
</dbReference>
<evidence type="ECO:0000256" key="2">
    <source>
        <dbReference type="ARBA" id="ARBA00012120"/>
    </source>
</evidence>
<evidence type="ECO:0000256" key="4">
    <source>
        <dbReference type="ARBA" id="ARBA00022777"/>
    </source>
</evidence>
<reference evidence="7 8" key="1">
    <citation type="submission" date="2019-01" db="EMBL/GenBank/DDBJ databases">
        <authorList>
            <person name="Sayadi A."/>
        </authorList>
    </citation>
    <scope>NUCLEOTIDE SEQUENCE [LARGE SCALE GENOMIC DNA]</scope>
</reference>
<dbReference type="InterPro" id="IPR017437">
    <property type="entry name" value="ATP-NAD_kinase_PpnK-typ_C"/>
</dbReference>
<sequence>MYTPRSVFANICTGASSSNLPSFMVQHLRQDAAGKGIRMDKVLVVSKFSKYEYERKKHKHLNDKELEKLLRKRGTNFDKLVHFHNIHKRFEERLTYTLREMGIHVEVQNKIKYGGENVHKADVIIPAGGDGTFLLAASRVLDNAKPVVGFNSDPNRSEGYLCLPKQYTENIRGAIERLQQGHFSWLMRSRIRTTYMACEGDNLRPTFLHDTSGLNENGIPPLPAKCDDKGPNVLPVLALNEVFMGETVSARVSHLQMKFNGSHTSYTNLKCSGLCVATGTGSTSWHLSINRLPAQSVAELLRLLEIDSSDAQGSLATTFADIYNRNLIFAPDDKRMAYTIRDLISATVWPQPKGIKPRGFVTQMEITSHCIDASLVIDGGVSFKFNDGTVALLEILPEDALRTVILRD</sequence>
<dbReference type="InterPro" id="IPR002504">
    <property type="entry name" value="NADK"/>
</dbReference>
<keyword evidence="4" id="KW-0418">Kinase</keyword>
<evidence type="ECO:0000313" key="8">
    <source>
        <dbReference type="Proteomes" id="UP000410492"/>
    </source>
</evidence>
<keyword evidence="3" id="KW-0808">Transferase</keyword>
<dbReference type="InterPro" id="IPR016064">
    <property type="entry name" value="NAD/diacylglycerol_kinase_sf"/>
</dbReference>
<accession>A0A653BL75</accession>
<evidence type="ECO:0000256" key="6">
    <source>
        <dbReference type="ARBA" id="ARBA00023027"/>
    </source>
</evidence>
<dbReference type="EC" id="2.7.1.23" evidence="2"/>
<dbReference type="GO" id="GO:0005739">
    <property type="term" value="C:mitochondrion"/>
    <property type="evidence" value="ECO:0007669"/>
    <property type="project" value="TreeGrafter"/>
</dbReference>
<dbReference type="Gene3D" id="2.60.200.30">
    <property type="entry name" value="Probable inorganic polyphosphate/atp-NAD kinase, domain 2"/>
    <property type="match status" value="1"/>
</dbReference>
<keyword evidence="5" id="KW-0521">NADP</keyword>
<evidence type="ECO:0000256" key="1">
    <source>
        <dbReference type="ARBA" id="ARBA00010995"/>
    </source>
</evidence>
<dbReference type="OrthoDB" id="185618at2759"/>
<dbReference type="Pfam" id="PF01513">
    <property type="entry name" value="NAD_kinase"/>
    <property type="match status" value="1"/>
</dbReference>
<dbReference type="PANTHER" id="PTHR13158">
    <property type="match status" value="1"/>
</dbReference>
<evidence type="ECO:0000256" key="3">
    <source>
        <dbReference type="ARBA" id="ARBA00022679"/>
    </source>
</evidence>
<dbReference type="SUPFAM" id="SSF111331">
    <property type="entry name" value="NAD kinase/diacylglycerol kinase-like"/>
    <property type="match status" value="1"/>
</dbReference>
<dbReference type="GO" id="GO:0003951">
    <property type="term" value="F:NAD+ kinase activity"/>
    <property type="evidence" value="ECO:0007669"/>
    <property type="project" value="UniProtKB-EC"/>
</dbReference>
<evidence type="ECO:0000256" key="5">
    <source>
        <dbReference type="ARBA" id="ARBA00022857"/>
    </source>
</evidence>
<dbReference type="Proteomes" id="UP000410492">
    <property type="component" value="Unassembled WGS sequence"/>
</dbReference>
<dbReference type="GO" id="GO:0006741">
    <property type="term" value="P:NADP+ biosynthetic process"/>
    <property type="evidence" value="ECO:0007669"/>
    <property type="project" value="InterPro"/>
</dbReference>
<protein>
    <recommendedName>
        <fullName evidence="2">NAD(+) kinase</fullName>
        <ecNumber evidence="2">2.7.1.23</ecNumber>
    </recommendedName>
</protein>
<gene>
    <name evidence="7" type="ORF">CALMAC_LOCUS1990</name>
</gene>
<proteinExistence type="inferred from homology"/>
<dbReference type="AlphaFoldDB" id="A0A653BL75"/>